<comment type="caution">
    <text evidence="21">Lacks conserved residue(s) required for the propagation of feature annotation.</text>
</comment>
<keyword evidence="11 21" id="KW-0067">ATP-binding</keyword>
<dbReference type="GO" id="GO:0005634">
    <property type="term" value="C:nucleus"/>
    <property type="evidence" value="ECO:0007669"/>
    <property type="project" value="UniProtKB-SubCell"/>
</dbReference>
<feature type="binding site" evidence="20">
    <location>
        <begin position="211"/>
        <end position="216"/>
    </location>
    <ligand>
        <name>ITP</name>
        <dbReference type="ChEBI" id="CHEBI:61402"/>
    </ligand>
</feature>
<dbReference type="CDD" id="cd00515">
    <property type="entry name" value="HAM1"/>
    <property type="match status" value="1"/>
</dbReference>
<dbReference type="EC" id="2.7.4.3" evidence="21"/>
<evidence type="ECO:0000256" key="2">
    <source>
        <dbReference type="ARBA" id="ARBA00008023"/>
    </source>
</evidence>
<reference evidence="23" key="2">
    <citation type="submission" date="2020-03" db="EMBL/GenBank/DDBJ databases">
        <authorList>
            <person name="Fu F.-F."/>
            <person name="Chen J."/>
        </authorList>
    </citation>
    <scope>NUCLEOTIDE SEQUENCE</scope>
    <source>
        <strain evidence="23">Lc1</strain>
    </source>
</reference>
<feature type="binding site" evidence="21">
    <location>
        <position position="14"/>
    </location>
    <ligand>
        <name>ATP</name>
        <dbReference type="ChEBI" id="CHEBI:30616"/>
    </ligand>
</feature>
<comment type="catalytic activity">
    <reaction evidence="19">
        <text>N(6)-hydroxy-dATP + H2O = N(6)-hydroxy-dAMP + diphosphate + H(+)</text>
        <dbReference type="Rhea" id="RHEA:83971"/>
        <dbReference type="ChEBI" id="CHEBI:15377"/>
        <dbReference type="ChEBI" id="CHEBI:15378"/>
        <dbReference type="ChEBI" id="CHEBI:33019"/>
        <dbReference type="ChEBI" id="CHEBI:233529"/>
        <dbReference type="ChEBI" id="CHEBI:233530"/>
    </reaction>
    <physiologicalReaction direction="left-to-right" evidence="19">
        <dbReference type="Rhea" id="RHEA:83972"/>
    </physiologicalReaction>
</comment>
<evidence type="ECO:0000256" key="14">
    <source>
        <dbReference type="ARBA" id="ARBA00023211"/>
    </source>
</evidence>
<dbReference type="AlphaFoldDB" id="A0A8H4FRA1"/>
<feature type="binding site" evidence="21">
    <location>
        <position position="17"/>
    </location>
    <ligand>
        <name>ATP</name>
        <dbReference type="ChEBI" id="CHEBI:30616"/>
    </ligand>
</feature>
<dbReference type="GO" id="GO:0046872">
    <property type="term" value="F:metal ion binding"/>
    <property type="evidence" value="ECO:0007669"/>
    <property type="project" value="UniProtKB-KW"/>
</dbReference>
<evidence type="ECO:0000256" key="17">
    <source>
        <dbReference type="ARBA" id="ARBA00093218"/>
    </source>
</evidence>
<feature type="binding site" evidence="21">
    <location>
        <position position="18"/>
    </location>
    <ligand>
        <name>ATP</name>
        <dbReference type="ChEBI" id="CHEBI:30616"/>
    </ligand>
</feature>
<evidence type="ECO:0000256" key="20">
    <source>
        <dbReference type="HAMAP-Rule" id="MF_03148"/>
    </source>
</evidence>
<dbReference type="HAMAP" id="MF_03148">
    <property type="entry name" value="HAM1_NTPase"/>
    <property type="match status" value="1"/>
</dbReference>
<dbReference type="GO" id="GO:0016887">
    <property type="term" value="F:ATP hydrolysis activity"/>
    <property type="evidence" value="ECO:0007669"/>
    <property type="project" value="UniProtKB-UniRule"/>
</dbReference>
<feature type="binding site" evidence="20">
    <location>
        <position position="364"/>
    </location>
    <ligand>
        <name>ITP</name>
        <dbReference type="ChEBI" id="CHEBI:61402"/>
    </ligand>
</feature>
<feature type="binding site" evidence="20">
    <location>
        <begin position="267"/>
        <end position="268"/>
    </location>
    <ligand>
        <name>ITP</name>
        <dbReference type="ChEBI" id="CHEBI:61402"/>
    </ligand>
</feature>
<dbReference type="InterPro" id="IPR027417">
    <property type="entry name" value="P-loop_NTPase"/>
</dbReference>
<feature type="binding site" evidence="20">
    <location>
        <position position="267"/>
    </location>
    <ligand>
        <name>Mg(2+)</name>
        <dbReference type="ChEBI" id="CHEBI:18420"/>
    </ligand>
</feature>
<dbReference type="GeneID" id="69008954"/>
<dbReference type="EC" id="3.6.1.66" evidence="20"/>
<evidence type="ECO:0000256" key="18">
    <source>
        <dbReference type="ARBA" id="ARBA00093255"/>
    </source>
</evidence>
<evidence type="ECO:0000256" key="5">
    <source>
        <dbReference type="ARBA" id="ARBA00022552"/>
    </source>
</evidence>
<dbReference type="EMBL" id="WVTB01000007">
    <property type="protein sequence ID" value="KAF3811461.1"/>
    <property type="molecule type" value="Genomic_DNA"/>
</dbReference>
<dbReference type="NCBIfam" id="TIGR00042">
    <property type="entry name" value="RdgB/HAM1 family non-canonical purine NTP pyrophosphatase"/>
    <property type="match status" value="1"/>
</dbReference>
<comment type="subunit">
    <text evidence="20">Homodimer.</text>
</comment>
<comment type="cofactor">
    <cofactor evidence="20">
        <name>Mg(2+)</name>
        <dbReference type="ChEBI" id="CHEBI:18420"/>
    </cofactor>
    <cofactor evidence="20">
        <name>Mn(2+)</name>
        <dbReference type="ChEBI" id="CHEBI:29035"/>
    </cofactor>
    <text evidence="20">Binds 1 divalent metal cation per subunit; can use either Mg(2+) or Mn(2+).</text>
</comment>
<comment type="function">
    <text evidence="20">Pyrophosphatase that hydrolyzes non-canonical purine nucleotides such as inosine triphosphate (ITP), deoxyinosine triphosphate (dITP) or xanthosine 5'-triphosphate (XTP) to their respective monophosphate derivatives. The enzyme does not distinguish between the deoxy- and ribose forms. Probably excludes non-canonical purines from RNA and DNA precursor pools, thus preventing their incorporation into RNA and DNA and avoiding chromosomal lesions.</text>
</comment>
<keyword evidence="9 21" id="KW-0418">Kinase</keyword>
<feature type="binding site" evidence="20">
    <location>
        <begin position="369"/>
        <end position="370"/>
    </location>
    <ligand>
        <name>ITP</name>
        <dbReference type="ChEBI" id="CHEBI:61402"/>
    </ligand>
</feature>
<evidence type="ECO:0000256" key="6">
    <source>
        <dbReference type="ARBA" id="ARBA00022679"/>
    </source>
</evidence>
<dbReference type="FunFam" id="3.40.50.300:FF:000372">
    <property type="entry name" value="Adenylate kinase isoenzyme 6 homolog"/>
    <property type="match status" value="1"/>
</dbReference>
<keyword evidence="13 20" id="KW-0546">Nucleotide metabolism</keyword>
<comment type="caution">
    <text evidence="23">The sequence shown here is derived from an EMBL/GenBank/DDBJ whole genome shotgun (WGS) entry which is preliminary data.</text>
</comment>
<dbReference type="HAMAP" id="MF_00039">
    <property type="entry name" value="Adenylate_kinase_AK6"/>
    <property type="match status" value="1"/>
</dbReference>
<comment type="subunit">
    <text evidence="21">Interacts with small ribosomal subunit protein uS11. Not a structural component of 43S pre-ribosomes, but transiently interacts with them by binding to uS11.</text>
</comment>
<dbReference type="InterPro" id="IPR020618">
    <property type="entry name" value="Adenyl_kinase_AK6"/>
</dbReference>
<comment type="catalytic activity">
    <reaction evidence="17">
        <text>ITP + H2O = IMP + diphosphate + H(+)</text>
        <dbReference type="Rhea" id="RHEA:29399"/>
        <dbReference type="ChEBI" id="CHEBI:15377"/>
        <dbReference type="ChEBI" id="CHEBI:15378"/>
        <dbReference type="ChEBI" id="CHEBI:33019"/>
        <dbReference type="ChEBI" id="CHEBI:58053"/>
        <dbReference type="ChEBI" id="CHEBI:61402"/>
        <dbReference type="EC" id="3.6.1.66"/>
    </reaction>
    <physiologicalReaction direction="left-to-right" evidence="17">
        <dbReference type="Rhea" id="RHEA:29400"/>
    </physiologicalReaction>
</comment>
<comment type="function">
    <text evidence="21">Broad-specificity nucleoside monophosphate (NMP) kinase that catalyzes the reversible transfer of the terminal phosphate group between nucleoside triphosphates and monophosphates. Has also ATPase activity. Involved in the late cytoplasmic maturation steps of the 40S ribosomal particles, specifically 18S rRNA maturation. While NMP activity is not required for ribosome maturation, ATPase activity is. Associates transiently with small ribosomal subunit protein uS11. ATP hydrolysis breaks the interaction with uS11. May temporarily remove uS11 from the ribosome to enable a conformational change of the ribosomal RNA that is needed for the final maturation step of the small ribosomal subunit. Its NMP activity may have a role in nuclear energy homeostasis.</text>
</comment>
<dbReference type="InterPro" id="IPR002637">
    <property type="entry name" value="RdgB/HAM1"/>
</dbReference>
<evidence type="ECO:0000256" key="11">
    <source>
        <dbReference type="ARBA" id="ARBA00022840"/>
    </source>
</evidence>
<dbReference type="GO" id="GO:0005737">
    <property type="term" value="C:cytoplasm"/>
    <property type="evidence" value="ECO:0007669"/>
    <property type="project" value="UniProtKB-SubCell"/>
</dbReference>
<dbReference type="RefSeq" id="XP_045270620.1">
    <property type="nucleotide sequence ID" value="XM_045401891.1"/>
</dbReference>
<comment type="catalytic activity">
    <reaction evidence="20">
        <text>XTP + H2O = XMP + diphosphate + H(+)</text>
        <dbReference type="Rhea" id="RHEA:28610"/>
        <dbReference type="ChEBI" id="CHEBI:15377"/>
        <dbReference type="ChEBI" id="CHEBI:15378"/>
        <dbReference type="ChEBI" id="CHEBI:33019"/>
        <dbReference type="ChEBI" id="CHEBI:57464"/>
        <dbReference type="ChEBI" id="CHEBI:61314"/>
        <dbReference type="EC" id="3.6.1.66"/>
    </reaction>
</comment>
<dbReference type="PANTHER" id="PTHR11067">
    <property type="entry name" value="INOSINE TRIPHOSPHATE PYROPHOSPHATASE/HAM1 PROTEIN"/>
    <property type="match status" value="1"/>
</dbReference>
<comment type="similarity">
    <text evidence="2 20 22">Belongs to the HAM1 NTPase family.</text>
</comment>
<evidence type="ECO:0000256" key="4">
    <source>
        <dbReference type="ARBA" id="ARBA00022517"/>
    </source>
</evidence>
<gene>
    <name evidence="23" type="ORF">GCG54_00001787</name>
</gene>
<evidence type="ECO:0000256" key="9">
    <source>
        <dbReference type="ARBA" id="ARBA00022777"/>
    </source>
</evidence>
<keyword evidence="24" id="KW-1185">Reference proteome</keyword>
<dbReference type="InterPro" id="IPR027502">
    <property type="entry name" value="ITPase"/>
</dbReference>
<keyword evidence="6 21" id="KW-0808">Transferase</keyword>
<name>A0A8H4FRA1_COLGL</name>
<sequence length="390" mass="43351">MRTSPNIIITGTPGVGKTTHCEELARRSGLKHLSVNQVVKDRECHEGWDDEFQSWIVDEDKLLDAIEAEVSSGGYIIDWHACDLFPKSWIDLVVVLRVDSTTLYDRLTARKYPEAKLQENLDSEIMEVLLQEARDAFDEEIVVELTSNTSDEMETNVSRVEECQSEVTARTVGFLYCSILPPHKSRPNPGCIVRTRFSLTMATPPVVNFITGNANKLREVKAILEPAIAVQSQAIDLDEVQGTVEEVTIAKCRKAADTVQGPVLVEDTCLCFKALNDLPGPYIKWFMQSIGHQGLNNLLAAYSDKSADAVCTFAYSPGPGHEPVLFQGRTGGKIVPPRGPTDFGWDAIFEYDGQTYAEMDKTAKNNISHRGLALKKLQEWFAQKADLVSQ</sequence>
<comment type="catalytic activity">
    <reaction evidence="21">
        <text>ATP + H2O = ADP + phosphate + H(+)</text>
        <dbReference type="Rhea" id="RHEA:13065"/>
        <dbReference type="ChEBI" id="CHEBI:15377"/>
        <dbReference type="ChEBI" id="CHEBI:15378"/>
        <dbReference type="ChEBI" id="CHEBI:30616"/>
        <dbReference type="ChEBI" id="CHEBI:43474"/>
        <dbReference type="ChEBI" id="CHEBI:456216"/>
    </reaction>
</comment>
<evidence type="ECO:0000256" key="1">
    <source>
        <dbReference type="ARBA" id="ARBA00000582"/>
    </source>
</evidence>
<protein>
    <recommendedName>
        <fullName evidence="20 21">Multifunctional fusion protein</fullName>
    </recommendedName>
    <domain>
        <recommendedName>
            <fullName evidence="20">Inosine triphosphate pyrophosphatase</fullName>
            <shortName evidence="20">ITPase</shortName>
            <shortName evidence="20">Inosine triphosphatase</shortName>
            <ecNumber evidence="20">3.6.1.66</ecNumber>
        </recommendedName>
        <alternativeName>
            <fullName evidence="20">Non-canonical purine NTP pyrophosphatase</fullName>
        </alternativeName>
        <alternativeName>
            <fullName evidence="20">Non-standard purine NTP pyrophosphatase</fullName>
        </alternativeName>
        <alternativeName>
            <fullName evidence="20">Nucleoside-triphosphate diphosphatase</fullName>
        </alternativeName>
        <alternativeName>
            <fullName evidence="20">Nucleoside-triphosphate pyrophosphatase</fullName>
        </alternativeName>
        <alternativeName>
            <fullName evidence="20">XTP/dITP diphosphatase</fullName>
            <shortName evidence="20">NTPase</shortName>
        </alternativeName>
    </domain>
    <domain>
        <recommendedName>
            <fullName evidence="21">Adenylate kinase isoenzyme 6 homolog</fullName>
            <shortName evidence="21">AK6</shortName>
            <ecNumber evidence="21">2.7.4.3</ecNumber>
        </recommendedName>
        <alternativeName>
            <fullName evidence="21">Dual activity adenylate kinase/ATPase</fullName>
            <shortName evidence="21">AK/ATPase</shortName>
        </alternativeName>
    </domain>
</protein>
<dbReference type="GO" id="GO:0006364">
    <property type="term" value="P:rRNA processing"/>
    <property type="evidence" value="ECO:0007669"/>
    <property type="project" value="UniProtKB-KW"/>
</dbReference>
<comment type="catalytic activity">
    <reaction evidence="1 21">
        <text>AMP + ATP = 2 ADP</text>
        <dbReference type="Rhea" id="RHEA:12973"/>
        <dbReference type="ChEBI" id="CHEBI:30616"/>
        <dbReference type="ChEBI" id="CHEBI:456215"/>
        <dbReference type="ChEBI" id="CHEBI:456216"/>
        <dbReference type="EC" id="2.7.4.3"/>
    </reaction>
</comment>
<evidence type="ECO:0000256" key="21">
    <source>
        <dbReference type="HAMAP-Rule" id="MF_03173"/>
    </source>
</evidence>
<keyword evidence="8 21" id="KW-0547">Nucleotide-binding</keyword>
<keyword evidence="14 20" id="KW-0464">Manganese</keyword>
<evidence type="ECO:0000256" key="3">
    <source>
        <dbReference type="ARBA" id="ARBA00022490"/>
    </source>
</evidence>
<evidence type="ECO:0000256" key="13">
    <source>
        <dbReference type="ARBA" id="ARBA00023080"/>
    </source>
</evidence>
<dbReference type="GO" id="GO:0036220">
    <property type="term" value="F:ITP diphosphatase activity"/>
    <property type="evidence" value="ECO:0007669"/>
    <property type="project" value="UniProtKB-UniRule"/>
</dbReference>
<keyword evidence="7 20" id="KW-0479">Metal-binding</keyword>
<dbReference type="InterPro" id="IPR029001">
    <property type="entry name" value="ITPase-like_fam"/>
</dbReference>
<feature type="region of interest" description="NMPbind" evidence="21">
    <location>
        <begin position="34"/>
        <end position="57"/>
    </location>
</feature>
<dbReference type="FunFam" id="3.90.950.10:FF:000003">
    <property type="entry name" value="Inosine triphosphate pyrophosphatase"/>
    <property type="match status" value="1"/>
</dbReference>
<dbReference type="Gene3D" id="3.90.950.10">
    <property type="match status" value="1"/>
</dbReference>
<reference evidence="23" key="1">
    <citation type="journal article" date="2020" name="Phytopathology">
        <title>Genome sequence and comparative analysis of Colletotrichum gloeosporioides isolated from Liriodendron leaves.</title>
        <authorList>
            <person name="Fu F.F."/>
            <person name="Hao Z."/>
            <person name="Wang P."/>
            <person name="Lu Y."/>
            <person name="Xue L.J."/>
            <person name="Wei G."/>
            <person name="Tian Y."/>
            <person name="Baishi H."/>
            <person name="Xu H."/>
            <person name="Shi J."/>
            <person name="Cheng T."/>
            <person name="Wang G."/>
            <person name="Yi Y."/>
            <person name="Chen J."/>
        </authorList>
    </citation>
    <scope>NUCLEOTIDE SEQUENCE</scope>
    <source>
        <strain evidence="23">Lc1</strain>
    </source>
</reference>
<proteinExistence type="inferred from homology"/>
<evidence type="ECO:0000313" key="24">
    <source>
        <dbReference type="Proteomes" id="UP000613401"/>
    </source>
</evidence>
<dbReference type="GO" id="GO:0005524">
    <property type="term" value="F:ATP binding"/>
    <property type="evidence" value="ECO:0007669"/>
    <property type="project" value="UniProtKB-KW"/>
</dbReference>
<dbReference type="Proteomes" id="UP000613401">
    <property type="component" value="Unassembled WGS sequence"/>
</dbReference>
<dbReference type="GO" id="GO:0004017">
    <property type="term" value="F:AMP kinase activity"/>
    <property type="evidence" value="ECO:0007669"/>
    <property type="project" value="UniProtKB-UniRule"/>
</dbReference>
<feature type="binding site" evidence="21">
    <location>
        <position position="110"/>
    </location>
    <ligand>
        <name>ATP</name>
        <dbReference type="ChEBI" id="CHEBI:30616"/>
    </ligand>
</feature>
<comment type="function">
    <text evidence="16">Pyrophosphatase that hydrolyzes the non-canonical purine nucleotides inosine triphosphate (ITP), deoxyinosine triphosphate (dITP) as well as 2'-deoxy-N-6-hydroxylaminopurine triphosphate (dHAPTP) and xanthosine 5'-triphosphate (XTP) to their respective monophosphate derivatives. The enzyme does not distinguish between the deoxy- and ribose forms. Probably excludes non-canonical purines from RNA and DNA precursor pools, thus preventing their incorporation into RNA and DNA and avoiding chromosomal lesions.</text>
</comment>
<keyword evidence="5 21" id="KW-0698">rRNA processing</keyword>
<dbReference type="PANTHER" id="PTHR11067:SF9">
    <property type="entry name" value="INOSINE TRIPHOSPHATE PYROPHOSPHATASE"/>
    <property type="match status" value="1"/>
</dbReference>
<feature type="binding site" evidence="21">
    <location>
        <position position="16"/>
    </location>
    <ligand>
        <name>ATP</name>
        <dbReference type="ChEBI" id="CHEBI:30616"/>
    </ligand>
</feature>
<evidence type="ECO:0000256" key="7">
    <source>
        <dbReference type="ARBA" id="ARBA00022723"/>
    </source>
</evidence>
<evidence type="ECO:0000256" key="12">
    <source>
        <dbReference type="ARBA" id="ARBA00022842"/>
    </source>
</evidence>
<feature type="binding site" evidence="21">
    <location>
        <position position="19"/>
    </location>
    <ligand>
        <name>ATP</name>
        <dbReference type="ChEBI" id="CHEBI:30616"/>
    </ligand>
</feature>
<evidence type="ECO:0000256" key="10">
    <source>
        <dbReference type="ARBA" id="ARBA00022801"/>
    </source>
</evidence>
<feature type="region of interest" description="LID" evidence="21">
    <location>
        <begin position="109"/>
        <end position="119"/>
    </location>
</feature>
<feature type="binding site" evidence="20">
    <location>
        <begin position="343"/>
        <end position="346"/>
    </location>
    <ligand>
        <name>ITP</name>
        <dbReference type="ChEBI" id="CHEBI:61402"/>
    </ligand>
</feature>
<dbReference type="GO" id="GO:0042274">
    <property type="term" value="P:ribosomal small subunit biogenesis"/>
    <property type="evidence" value="ECO:0007669"/>
    <property type="project" value="UniProtKB-UniRule"/>
</dbReference>
<dbReference type="SUPFAM" id="SSF52972">
    <property type="entry name" value="ITPase-like"/>
    <property type="match status" value="1"/>
</dbReference>
<dbReference type="GO" id="GO:0036222">
    <property type="term" value="F:XTP diphosphatase activity"/>
    <property type="evidence" value="ECO:0007669"/>
    <property type="project" value="UniProtKB-UniRule"/>
</dbReference>
<dbReference type="Pfam" id="PF13238">
    <property type="entry name" value="AAA_18"/>
    <property type="match status" value="1"/>
</dbReference>
<accession>A0A8H4FRA1</accession>
<dbReference type="SMR" id="A0A8H4FRA1"/>
<dbReference type="Pfam" id="PF01725">
    <property type="entry name" value="Ham1p_like"/>
    <property type="match status" value="1"/>
</dbReference>
<comment type="catalytic activity">
    <reaction evidence="18">
        <text>dITP + H2O = dIMP + diphosphate + H(+)</text>
        <dbReference type="Rhea" id="RHEA:28342"/>
        <dbReference type="ChEBI" id="CHEBI:15377"/>
        <dbReference type="ChEBI" id="CHEBI:15378"/>
        <dbReference type="ChEBI" id="CHEBI:33019"/>
        <dbReference type="ChEBI" id="CHEBI:61194"/>
        <dbReference type="ChEBI" id="CHEBI:61382"/>
        <dbReference type="EC" id="3.6.1.66"/>
    </reaction>
    <physiologicalReaction direction="left-to-right" evidence="18">
        <dbReference type="Rhea" id="RHEA:28343"/>
    </physiologicalReaction>
</comment>
<keyword evidence="12 20" id="KW-0460">Magnesium</keyword>
<dbReference type="Gene3D" id="3.40.50.300">
    <property type="entry name" value="P-loop containing nucleotide triphosphate hydrolases"/>
    <property type="match status" value="1"/>
</dbReference>
<keyword evidence="3 21" id="KW-0963">Cytoplasm</keyword>
<feature type="binding site" evidence="20">
    <location>
        <position position="251"/>
    </location>
    <ligand>
        <name>ITP</name>
        <dbReference type="ChEBI" id="CHEBI:61402"/>
    </ligand>
</feature>
<evidence type="ECO:0000256" key="8">
    <source>
        <dbReference type="ARBA" id="ARBA00022741"/>
    </source>
</evidence>
<evidence type="ECO:0000256" key="16">
    <source>
        <dbReference type="ARBA" id="ARBA00054940"/>
    </source>
</evidence>
<comment type="similarity">
    <text evidence="21">Belongs to the adenylate kinase family. AK6 subfamily.</text>
</comment>
<evidence type="ECO:0000256" key="15">
    <source>
        <dbReference type="ARBA" id="ARBA00023242"/>
    </source>
</evidence>
<comment type="subcellular location">
    <subcellularLocation>
        <location evidence="21">Cytoplasm</location>
    </subcellularLocation>
    <subcellularLocation>
        <location evidence="21">Nucleus</location>
    </subcellularLocation>
</comment>
<dbReference type="GO" id="GO:0009204">
    <property type="term" value="P:deoxyribonucleoside triphosphate catabolic process"/>
    <property type="evidence" value="ECO:0007669"/>
    <property type="project" value="UniProtKB-UniRule"/>
</dbReference>
<dbReference type="GO" id="GO:0035870">
    <property type="term" value="F:dITP diphosphatase activity"/>
    <property type="evidence" value="ECO:0007669"/>
    <property type="project" value="UniProtKB-UniRule"/>
</dbReference>
<evidence type="ECO:0000313" key="23">
    <source>
        <dbReference type="EMBL" id="KAF3811461.1"/>
    </source>
</evidence>
<evidence type="ECO:0000256" key="22">
    <source>
        <dbReference type="RuleBase" id="RU003781"/>
    </source>
</evidence>
<evidence type="ECO:0000256" key="19">
    <source>
        <dbReference type="ARBA" id="ARBA00093271"/>
    </source>
</evidence>
<dbReference type="SUPFAM" id="SSF52540">
    <property type="entry name" value="P-loop containing nucleoside triphosphate hydrolases"/>
    <property type="match status" value="1"/>
</dbReference>
<keyword evidence="4 21" id="KW-0690">Ribosome biogenesis</keyword>
<organism evidence="23 24">
    <name type="scientific">Colletotrichum gloeosporioides</name>
    <name type="common">Anthracnose fungus</name>
    <name type="synonym">Glomerella cingulata</name>
    <dbReference type="NCBI Taxonomy" id="474922"/>
    <lineage>
        <taxon>Eukaryota</taxon>
        <taxon>Fungi</taxon>
        <taxon>Dikarya</taxon>
        <taxon>Ascomycota</taxon>
        <taxon>Pezizomycotina</taxon>
        <taxon>Sordariomycetes</taxon>
        <taxon>Hypocreomycetidae</taxon>
        <taxon>Glomerellales</taxon>
        <taxon>Glomerellaceae</taxon>
        <taxon>Colletotrichum</taxon>
        <taxon>Colletotrichum gloeosporioides species complex</taxon>
    </lineage>
</organism>
<keyword evidence="15 21" id="KW-0539">Nucleus</keyword>
<keyword evidence="10 20" id="KW-0378">Hydrolase</keyword>
<feature type="binding site" evidence="20">
    <location>
        <position position="239"/>
    </location>
    <ligand>
        <name>Mg(2+)</name>
        <dbReference type="ChEBI" id="CHEBI:18420"/>
    </ligand>
</feature>